<dbReference type="GO" id="GO:0034551">
    <property type="term" value="P:mitochondrial respiratory chain complex III assembly"/>
    <property type="evidence" value="ECO:0007669"/>
    <property type="project" value="TreeGrafter"/>
</dbReference>
<dbReference type="PANTHER" id="PTHR12184:SF1">
    <property type="entry name" value="UBIQUINOL-CYTOCHROME-C REDUCTASE COMPLEX ASSEMBLY FACTOR 1"/>
    <property type="match status" value="1"/>
</dbReference>
<name>U5EFL1_9DIPT</name>
<accession>U5EFL1</accession>
<dbReference type="PANTHER" id="PTHR12184">
    <property type="entry name" value="UBIQUINOL-CYTOCHROME C REDUCTASE COMPLEX ASSEMBLY FACTOR 1 FAMILY MEMBER"/>
    <property type="match status" value="1"/>
</dbReference>
<dbReference type="EMBL" id="GANO01003797">
    <property type="protein sequence ID" value="JAB56074.1"/>
    <property type="molecule type" value="mRNA"/>
</dbReference>
<protein>
    <submittedName>
        <fullName evidence="3">Putative golgi organization</fullName>
    </submittedName>
</protein>
<dbReference type="AlphaFoldDB" id="U5EFL1"/>
<evidence type="ECO:0000259" key="2">
    <source>
        <dbReference type="Pfam" id="PF03981"/>
    </source>
</evidence>
<comment type="similarity">
    <text evidence="1">Belongs to the CBP3 family.</text>
</comment>
<reference evidence="3" key="1">
    <citation type="journal article" date="2014" name="Insect Biochem. Mol. Biol.">
        <title>An insight into the sialome of the frog biting fly, Corethrella appendiculata.</title>
        <authorList>
            <person name="Ribeiro J.M.C."/>
            <person name="Chagas A.C."/>
            <person name="Pham V.M."/>
            <person name="Lounibos L.P."/>
            <person name="Calvo E."/>
        </authorList>
    </citation>
    <scope>NUCLEOTIDE SEQUENCE</scope>
    <source>
        <tissue evidence="3">Salivary glands</tissue>
    </source>
</reference>
<evidence type="ECO:0000313" key="3">
    <source>
        <dbReference type="EMBL" id="JAB56074.1"/>
    </source>
</evidence>
<sequence>MFSSLSRRILLSSGISQNSQITSILFKTLEQNPHQNFTVKKYSSNSITTPTTATIPKLENEGFLQKLKKKFGWHDNSKSRLRVSSCILYETVADSINYAAFFVEFNLPDTFNSWFLVTELHVWMLLVRAMAEGSEQNEDGRFVRNCIVETMWNDVNTRANKLGADNPSGVRKQIHILSEQFQAALIGYDEAICSNDMVLASAIWRRFFAQECDDYTKLELLVGYVRKQISMLDKMTRQDFLIRPKVKWLPLREK</sequence>
<feature type="domain" description="Ubiquinol-cytochrome c chaperone" evidence="2">
    <location>
        <begin position="104"/>
        <end position="241"/>
    </location>
</feature>
<proteinExistence type="evidence at transcript level"/>
<dbReference type="GO" id="GO:0005739">
    <property type="term" value="C:mitochondrion"/>
    <property type="evidence" value="ECO:0007669"/>
    <property type="project" value="TreeGrafter"/>
</dbReference>
<dbReference type="InterPro" id="IPR007129">
    <property type="entry name" value="Ubiqinol_cyt_c_chaperone_CPB3"/>
</dbReference>
<dbReference type="Pfam" id="PF03981">
    <property type="entry name" value="Ubiq_cyt_C_chap"/>
    <property type="match status" value="1"/>
</dbReference>
<dbReference type="InterPro" id="IPR021150">
    <property type="entry name" value="Ubiq_cyt_c_chap"/>
</dbReference>
<organism evidence="3">
    <name type="scientific">Corethrella appendiculata</name>
    <dbReference type="NCBI Taxonomy" id="1370023"/>
    <lineage>
        <taxon>Eukaryota</taxon>
        <taxon>Metazoa</taxon>
        <taxon>Ecdysozoa</taxon>
        <taxon>Arthropoda</taxon>
        <taxon>Hexapoda</taxon>
        <taxon>Insecta</taxon>
        <taxon>Pterygota</taxon>
        <taxon>Neoptera</taxon>
        <taxon>Endopterygota</taxon>
        <taxon>Diptera</taxon>
        <taxon>Nematocera</taxon>
        <taxon>Culicoidea</taxon>
        <taxon>Chaoboridae</taxon>
        <taxon>Corethrella</taxon>
    </lineage>
</organism>
<evidence type="ECO:0000256" key="1">
    <source>
        <dbReference type="ARBA" id="ARBA00006407"/>
    </source>
</evidence>